<evidence type="ECO:0000256" key="2">
    <source>
        <dbReference type="ARBA" id="ARBA00022801"/>
    </source>
</evidence>
<keyword evidence="3" id="KW-0326">Glycosidase</keyword>
<feature type="chain" id="PRO_5042839681" description="GH26 domain-containing protein" evidence="4">
    <location>
        <begin position="27"/>
        <end position="403"/>
    </location>
</feature>
<dbReference type="EMBL" id="JBAMIC010000013">
    <property type="protein sequence ID" value="KAK7097201.1"/>
    <property type="molecule type" value="Genomic_DNA"/>
</dbReference>
<comment type="caution">
    <text evidence="6">The sequence shown here is derived from an EMBL/GenBank/DDBJ whole genome shotgun (WGS) entry which is preliminary data.</text>
</comment>
<feature type="domain" description="GH26" evidence="5">
    <location>
        <begin position="35"/>
        <end position="396"/>
    </location>
</feature>
<dbReference type="Pfam" id="PF02156">
    <property type="entry name" value="Glyco_hydro_26"/>
    <property type="match status" value="1"/>
</dbReference>
<accession>A0AAN9G6J9</accession>
<comment type="similarity">
    <text evidence="1">Belongs to the glycosyl hydrolase 26 family.</text>
</comment>
<keyword evidence="4" id="KW-0732">Signal</keyword>
<proteinExistence type="inferred from homology"/>
<dbReference type="PANTHER" id="PTHR40079:SF4">
    <property type="entry name" value="GH26 DOMAIN-CONTAINING PROTEIN-RELATED"/>
    <property type="match status" value="1"/>
</dbReference>
<dbReference type="Gene3D" id="3.20.20.80">
    <property type="entry name" value="Glycosidases"/>
    <property type="match status" value="1"/>
</dbReference>
<dbReference type="PRINTS" id="PR00739">
    <property type="entry name" value="GLHYDRLASE26"/>
</dbReference>
<reference evidence="6 7" key="1">
    <citation type="submission" date="2024-02" db="EMBL/GenBank/DDBJ databases">
        <title>Chromosome-scale genome assembly of the rough periwinkle Littorina saxatilis.</title>
        <authorList>
            <person name="De Jode A."/>
            <person name="Faria R."/>
            <person name="Formenti G."/>
            <person name="Sims Y."/>
            <person name="Smith T.P."/>
            <person name="Tracey A."/>
            <person name="Wood J.M.D."/>
            <person name="Zagrodzka Z.B."/>
            <person name="Johannesson K."/>
            <person name="Butlin R.K."/>
            <person name="Leder E.H."/>
        </authorList>
    </citation>
    <scope>NUCLEOTIDE SEQUENCE [LARGE SCALE GENOMIC DNA]</scope>
    <source>
        <strain evidence="6">Snail1</strain>
        <tissue evidence="6">Muscle</tissue>
    </source>
</reference>
<name>A0AAN9G6J9_9CAEN</name>
<dbReference type="InterPro" id="IPR022790">
    <property type="entry name" value="GH26_dom"/>
</dbReference>
<organism evidence="6 7">
    <name type="scientific">Littorina saxatilis</name>
    <dbReference type="NCBI Taxonomy" id="31220"/>
    <lineage>
        <taxon>Eukaryota</taxon>
        <taxon>Metazoa</taxon>
        <taxon>Spiralia</taxon>
        <taxon>Lophotrochozoa</taxon>
        <taxon>Mollusca</taxon>
        <taxon>Gastropoda</taxon>
        <taxon>Caenogastropoda</taxon>
        <taxon>Littorinimorpha</taxon>
        <taxon>Littorinoidea</taxon>
        <taxon>Littorinidae</taxon>
        <taxon>Littorina</taxon>
    </lineage>
</organism>
<evidence type="ECO:0000256" key="3">
    <source>
        <dbReference type="ARBA" id="ARBA00023295"/>
    </source>
</evidence>
<dbReference type="GO" id="GO:0006080">
    <property type="term" value="P:substituted mannan metabolic process"/>
    <property type="evidence" value="ECO:0007669"/>
    <property type="project" value="InterPro"/>
</dbReference>
<protein>
    <recommendedName>
        <fullName evidence="5">GH26 domain-containing protein</fullName>
    </recommendedName>
</protein>
<dbReference type="GO" id="GO:0016985">
    <property type="term" value="F:mannan endo-1,4-beta-mannosidase activity"/>
    <property type="evidence" value="ECO:0007669"/>
    <property type="project" value="InterPro"/>
</dbReference>
<dbReference type="SUPFAM" id="SSF51445">
    <property type="entry name" value="(Trans)glycosidases"/>
    <property type="match status" value="1"/>
</dbReference>
<dbReference type="PANTHER" id="PTHR40079">
    <property type="entry name" value="MANNAN ENDO-1,4-BETA-MANNOSIDASE E-RELATED"/>
    <property type="match status" value="1"/>
</dbReference>
<feature type="signal peptide" evidence="4">
    <location>
        <begin position="1"/>
        <end position="26"/>
    </location>
</feature>
<dbReference type="PROSITE" id="PS51764">
    <property type="entry name" value="GH26"/>
    <property type="match status" value="1"/>
</dbReference>
<evidence type="ECO:0000256" key="1">
    <source>
        <dbReference type="ARBA" id="ARBA00007754"/>
    </source>
</evidence>
<dbReference type="Proteomes" id="UP001374579">
    <property type="component" value="Unassembled WGS sequence"/>
</dbReference>
<dbReference type="AlphaFoldDB" id="A0AAN9G6J9"/>
<gene>
    <name evidence="6" type="ORF">V1264_004214</name>
</gene>
<evidence type="ECO:0000256" key="4">
    <source>
        <dbReference type="SAM" id="SignalP"/>
    </source>
</evidence>
<evidence type="ECO:0000313" key="7">
    <source>
        <dbReference type="Proteomes" id="UP001374579"/>
    </source>
</evidence>
<evidence type="ECO:0000259" key="5">
    <source>
        <dbReference type="PROSITE" id="PS51764"/>
    </source>
</evidence>
<sequence length="403" mass="45748">MIHFQWRYLILVNAVWLTSLLPDVTSQPIDTQATVETKALYNMLRSVAQNQSRILVGTHLPTMFGLYGGHPPYWTYEYQGKPQAWMFHPSMAHKDYPDELCDPCLVVNDFPAIAGFDFALVGDSTEDAWVYLMHTAHDRGAVITFCFHSYNLVTNHGPWISGDTGAYHSIRRILPGGDHHRVFEARLDQIADFIKSKVVDKNGVPIPFIFRIWHEQNGNWFWWGYGNQANNTVEDIKQLAQFTVTYLRDHKGLHNILYAISPDCGGSVDAEAVYPGNDYVDIIGTDCYLIPGTRNATYMQYTLDKVVRQAEANGKIAAITETSVAESHLDQMPQFFTQGILHSLTATSGMRMAYVSTWNNHRTSDSDADVFSPYPGHPTAPDYLEFYNDKRTVFLKDLKSNYP</sequence>
<evidence type="ECO:0000313" key="6">
    <source>
        <dbReference type="EMBL" id="KAK7097201.1"/>
    </source>
</evidence>
<dbReference type="InterPro" id="IPR017853">
    <property type="entry name" value="GH"/>
</dbReference>
<keyword evidence="7" id="KW-1185">Reference proteome</keyword>
<keyword evidence="2" id="KW-0378">Hydrolase</keyword>
<dbReference type="InterPro" id="IPR000805">
    <property type="entry name" value="Glyco_hydro_26"/>
</dbReference>